<accession>A0AA38MKE4</accession>
<dbReference type="EMBL" id="JALNTZ010000003">
    <property type="protein sequence ID" value="KAJ3659227.1"/>
    <property type="molecule type" value="Genomic_DNA"/>
</dbReference>
<reference evidence="1" key="1">
    <citation type="journal article" date="2023" name="G3 (Bethesda)">
        <title>Whole genome assemblies of Zophobas morio and Tenebrio molitor.</title>
        <authorList>
            <person name="Kaur S."/>
            <person name="Stinson S.A."/>
            <person name="diCenzo G.C."/>
        </authorList>
    </citation>
    <scope>NUCLEOTIDE SEQUENCE</scope>
    <source>
        <strain evidence="1">QUZm001</strain>
    </source>
</reference>
<organism evidence="1 2">
    <name type="scientific">Zophobas morio</name>
    <dbReference type="NCBI Taxonomy" id="2755281"/>
    <lineage>
        <taxon>Eukaryota</taxon>
        <taxon>Metazoa</taxon>
        <taxon>Ecdysozoa</taxon>
        <taxon>Arthropoda</taxon>
        <taxon>Hexapoda</taxon>
        <taxon>Insecta</taxon>
        <taxon>Pterygota</taxon>
        <taxon>Neoptera</taxon>
        <taxon>Endopterygota</taxon>
        <taxon>Coleoptera</taxon>
        <taxon>Polyphaga</taxon>
        <taxon>Cucujiformia</taxon>
        <taxon>Tenebrionidae</taxon>
        <taxon>Zophobas</taxon>
    </lineage>
</organism>
<evidence type="ECO:0000313" key="2">
    <source>
        <dbReference type="Proteomes" id="UP001168821"/>
    </source>
</evidence>
<comment type="caution">
    <text evidence="1">The sequence shown here is derived from an EMBL/GenBank/DDBJ whole genome shotgun (WGS) entry which is preliminary data.</text>
</comment>
<protein>
    <submittedName>
        <fullName evidence="1">Uncharacterized protein</fullName>
    </submittedName>
</protein>
<dbReference type="AlphaFoldDB" id="A0AA38MKE4"/>
<name>A0AA38MKE4_9CUCU</name>
<sequence>MQLFLQIYSRYSWWIRKDPSNSAGTLITENQDIANVFSDSFANEYTIEPLDSPPDIATPQSRVSLSNVDYIEEEIHVKRPDEISTAILKECASALPRPLSLLMRQSLNSGQVPDDWSHS</sequence>
<evidence type="ECO:0000313" key="1">
    <source>
        <dbReference type="EMBL" id="KAJ3659227.1"/>
    </source>
</evidence>
<dbReference type="Proteomes" id="UP001168821">
    <property type="component" value="Unassembled WGS sequence"/>
</dbReference>
<gene>
    <name evidence="1" type="ORF">Zmor_010928</name>
</gene>
<proteinExistence type="predicted"/>
<keyword evidence="2" id="KW-1185">Reference proteome</keyword>